<feature type="domain" description="CBS" evidence="3">
    <location>
        <begin position="7"/>
        <end position="63"/>
    </location>
</feature>
<dbReference type="eggNOG" id="COG0517">
    <property type="taxonomic scope" value="Bacteria"/>
</dbReference>
<evidence type="ECO:0000259" key="3">
    <source>
        <dbReference type="PROSITE" id="PS51371"/>
    </source>
</evidence>
<dbReference type="HOGENOM" id="CLU_040681_6_0_9"/>
<evidence type="ECO:0008006" key="7">
    <source>
        <dbReference type="Google" id="ProtNLM"/>
    </source>
</evidence>
<dbReference type="SUPFAM" id="SSF54631">
    <property type="entry name" value="CBS-domain pair"/>
    <property type="match status" value="1"/>
</dbReference>
<dbReference type="PANTHER" id="PTHR48108">
    <property type="entry name" value="CBS DOMAIN-CONTAINING PROTEIN CBSX2, CHLOROPLASTIC"/>
    <property type="match status" value="1"/>
</dbReference>
<comment type="caution">
    <text evidence="5">The sequence shown here is derived from an EMBL/GenBank/DDBJ whole genome shotgun (WGS) entry which is preliminary data.</text>
</comment>
<sequence>MEVKDYMSTNLITVEPTTTVMKALDLMKEHDVHRLPVVEGDKLVGLLTAELVAQNSPSMATSLSVHELNYLLNKTTAKDIMLKQVITVKPTAVLEEAASIMRQQGIGVLPVLESRGNLVGIITDKDIMDAFIDISGYNTPGSRLFIEINEDKPGPLEEISNVLRDNNVNVDTISVYHREGKVQVVLHVDSENPDEVADFIAQRGYRIISSMRK</sequence>
<keyword evidence="6" id="KW-1185">Reference proteome</keyword>
<reference evidence="5" key="1">
    <citation type="submission" date="2009-09" db="EMBL/GenBank/DDBJ databases">
        <authorList>
            <consortium name="The Broad Institute Genome Sequencing Platform"/>
            <person name="Ward D."/>
            <person name="Feldgarden M."/>
            <person name="Earl A."/>
            <person name="Young S.K."/>
            <person name="Zeng Q."/>
            <person name="Koehrsen M."/>
            <person name="Alvarado L."/>
            <person name="Berlin A."/>
            <person name="Bochicchio J."/>
            <person name="Borenstein D."/>
            <person name="Chapman S.B."/>
            <person name="Chen Z."/>
            <person name="Engels R."/>
            <person name="Freedman E."/>
            <person name="Gellesch M."/>
            <person name="Goldberg J."/>
            <person name="Griggs A."/>
            <person name="Gujja S."/>
            <person name="Heilman E."/>
            <person name="Heiman D."/>
            <person name="Hepburn T."/>
            <person name="Howarth C."/>
            <person name="Jen D."/>
            <person name="Larson L."/>
            <person name="Lewis B."/>
            <person name="Mehta T."/>
            <person name="Park D."/>
            <person name="Pearson M."/>
            <person name="Roberts A."/>
            <person name="Saif S."/>
            <person name="Shea T."/>
            <person name="Shenoy N."/>
            <person name="Sisk P."/>
            <person name="Stolte C."/>
            <person name="Sykes S."/>
            <person name="Thomson T."/>
            <person name="Walk T."/>
            <person name="White J."/>
            <person name="Yandava C."/>
            <person name="Sibley C.D."/>
            <person name="Field T.R."/>
            <person name="Grinwis M."/>
            <person name="Eshaghurshan C.S."/>
            <person name="Surette M.G."/>
            <person name="Haas B."/>
            <person name="Nusbaum C."/>
            <person name="Birren B."/>
        </authorList>
    </citation>
    <scope>NUCLEOTIDE SEQUENCE [LARGE SCALE GENOMIC DNA]</scope>
    <source>
        <strain evidence="5">ATCC 700633</strain>
    </source>
</reference>
<dbReference type="PANTHER" id="PTHR48108:SF34">
    <property type="entry name" value="CBS DOMAIN-CONTAINING PROTEIN YHCV"/>
    <property type="match status" value="1"/>
</dbReference>
<dbReference type="InterPro" id="IPR046342">
    <property type="entry name" value="CBS_dom_sf"/>
</dbReference>
<dbReference type="InterPro" id="IPR002912">
    <property type="entry name" value="ACT_dom"/>
</dbReference>
<dbReference type="PROSITE" id="PS51671">
    <property type="entry name" value="ACT"/>
    <property type="match status" value="1"/>
</dbReference>
<evidence type="ECO:0000256" key="1">
    <source>
        <dbReference type="ARBA" id="ARBA00022737"/>
    </source>
</evidence>
<gene>
    <name evidence="5" type="ORF">HMPREF0446_01528</name>
</gene>
<dbReference type="OrthoDB" id="9802114at2"/>
<dbReference type="STRING" id="626369.HMPREF0446_01528"/>
<evidence type="ECO:0000259" key="4">
    <source>
        <dbReference type="PROSITE" id="PS51671"/>
    </source>
</evidence>
<accession>D0BNJ3</accession>
<dbReference type="SMART" id="SM00116">
    <property type="entry name" value="CBS"/>
    <property type="match status" value="2"/>
</dbReference>
<dbReference type="InterPro" id="IPR045865">
    <property type="entry name" value="ACT-like_dom_sf"/>
</dbReference>
<dbReference type="Pfam" id="PF01842">
    <property type="entry name" value="ACT"/>
    <property type="match status" value="1"/>
</dbReference>
<dbReference type="InterPro" id="IPR051462">
    <property type="entry name" value="CBS_domain-containing"/>
</dbReference>
<reference evidence="5" key="2">
    <citation type="submission" date="2011-10" db="EMBL/GenBank/DDBJ databases">
        <title>The Genome Sequence of Granulicatella elegans ATCC 700633.</title>
        <authorList>
            <consortium name="The Broad Institute Genome Sequencing Platform"/>
            <consortium name="The Broad Institute Genome Sequencing Center for Infectious Disease"/>
            <person name="Earl A."/>
            <person name="Ward D."/>
            <person name="Feldgarden M."/>
            <person name="Gevers D."/>
            <person name="Sibley C.D."/>
            <person name="Field T.R."/>
            <person name="Grinwis M."/>
            <person name="Eshaghurshan C.S."/>
            <person name="Surette M.G."/>
            <person name="Young S.K."/>
            <person name="Zeng Q."/>
            <person name="Gargeya S."/>
            <person name="Fitzgerald M."/>
            <person name="Haas B."/>
            <person name="Abouelleil A."/>
            <person name="Alvarado L."/>
            <person name="Arachchi H.M."/>
            <person name="Berlin A."/>
            <person name="Brown A."/>
            <person name="Chapman S.B."/>
            <person name="Chen Z."/>
            <person name="Dunbar C."/>
            <person name="Freedman E."/>
            <person name="Gearin G."/>
            <person name="Goldberg J."/>
            <person name="Griggs A."/>
            <person name="Gujja S."/>
            <person name="Heiman D."/>
            <person name="Howarth C."/>
            <person name="Larson L."/>
            <person name="Lui A."/>
            <person name="MacDonald P.J.P."/>
            <person name="Montmayeur A."/>
            <person name="Murphy C."/>
            <person name="Neiman D."/>
            <person name="Pearson M."/>
            <person name="Priest M."/>
            <person name="Roberts A."/>
            <person name="Saif S."/>
            <person name="Shea T."/>
            <person name="Shenoy N."/>
            <person name="Sisk P."/>
            <person name="Stolte C."/>
            <person name="Sykes S."/>
            <person name="Wortman J."/>
            <person name="Nusbaum C."/>
            <person name="Birren B."/>
        </authorList>
    </citation>
    <scope>NUCLEOTIDE SEQUENCE [LARGE SCALE GENOMIC DNA]</scope>
    <source>
        <strain evidence="5">ATCC 700633</strain>
    </source>
</reference>
<feature type="domain" description="ACT" evidence="4">
    <location>
        <begin position="144"/>
        <end position="213"/>
    </location>
</feature>
<dbReference type="PROSITE" id="PS51371">
    <property type="entry name" value="CBS"/>
    <property type="match status" value="2"/>
</dbReference>
<dbReference type="CDD" id="cd04584">
    <property type="entry name" value="CBS_pair_AcuB_like"/>
    <property type="match status" value="1"/>
</dbReference>
<name>D0BNJ3_9LACT</name>
<protein>
    <recommendedName>
        <fullName evidence="7">CBS domain-containing protein</fullName>
    </recommendedName>
</protein>
<dbReference type="Proteomes" id="UP000002939">
    <property type="component" value="Unassembled WGS sequence"/>
</dbReference>
<dbReference type="Gene3D" id="3.30.70.260">
    <property type="match status" value="1"/>
</dbReference>
<proteinExistence type="predicted"/>
<evidence type="ECO:0000256" key="2">
    <source>
        <dbReference type="PROSITE-ProRule" id="PRU00703"/>
    </source>
</evidence>
<dbReference type="Gene3D" id="3.10.580.10">
    <property type="entry name" value="CBS-domain"/>
    <property type="match status" value="1"/>
</dbReference>
<dbReference type="SUPFAM" id="SSF55021">
    <property type="entry name" value="ACT-like"/>
    <property type="match status" value="1"/>
</dbReference>
<keyword evidence="2" id="KW-0129">CBS domain</keyword>
<feature type="domain" description="CBS" evidence="3">
    <location>
        <begin position="81"/>
        <end position="141"/>
    </location>
</feature>
<organism evidence="5 6">
    <name type="scientific">Granulicatella elegans ATCC 700633</name>
    <dbReference type="NCBI Taxonomy" id="626369"/>
    <lineage>
        <taxon>Bacteria</taxon>
        <taxon>Bacillati</taxon>
        <taxon>Bacillota</taxon>
        <taxon>Bacilli</taxon>
        <taxon>Lactobacillales</taxon>
        <taxon>Carnobacteriaceae</taxon>
        <taxon>Granulicatella</taxon>
    </lineage>
</organism>
<dbReference type="AlphaFoldDB" id="D0BNJ3"/>
<dbReference type="Pfam" id="PF00571">
    <property type="entry name" value="CBS"/>
    <property type="match status" value="2"/>
</dbReference>
<evidence type="ECO:0000313" key="6">
    <source>
        <dbReference type="Proteomes" id="UP000002939"/>
    </source>
</evidence>
<dbReference type="EMBL" id="ACRF02000001">
    <property type="protein sequence ID" value="EEW92458.1"/>
    <property type="molecule type" value="Genomic_DNA"/>
</dbReference>
<dbReference type="RefSeq" id="WP_006703804.1">
    <property type="nucleotide sequence ID" value="NZ_KI391971.1"/>
</dbReference>
<evidence type="ECO:0000313" key="5">
    <source>
        <dbReference type="EMBL" id="EEW92458.1"/>
    </source>
</evidence>
<keyword evidence="1" id="KW-0677">Repeat</keyword>
<dbReference type="InterPro" id="IPR000644">
    <property type="entry name" value="CBS_dom"/>
</dbReference>